<accession>A0A1Y5U0A4</accession>
<organism evidence="2 3">
    <name type="scientific">Oceanibacterium hippocampi</name>
    <dbReference type="NCBI Taxonomy" id="745714"/>
    <lineage>
        <taxon>Bacteria</taxon>
        <taxon>Pseudomonadati</taxon>
        <taxon>Pseudomonadota</taxon>
        <taxon>Alphaproteobacteria</taxon>
        <taxon>Sneathiellales</taxon>
        <taxon>Sneathiellaceae</taxon>
        <taxon>Oceanibacterium</taxon>
    </lineage>
</organism>
<evidence type="ECO:0000256" key="1">
    <source>
        <dbReference type="SAM" id="MobiDB-lite"/>
    </source>
</evidence>
<feature type="region of interest" description="Disordered" evidence="1">
    <location>
        <begin position="183"/>
        <end position="202"/>
    </location>
</feature>
<evidence type="ECO:0000313" key="2">
    <source>
        <dbReference type="EMBL" id="SLN77280.1"/>
    </source>
</evidence>
<sequence length="248" mass="26930">MSLRAISYVFDHSLAEGKARLVLLALADYADENWIAYPSVKRLAAKTRISERGIFRFLGDLQKAGELEKAGVGRRGVVRYRIIKRDGTEEEDAPPSYRERLRRARTPASSGRGETAATPATSGRGEDATPASSGTPPLPVVADKPSKNLKTKKRARGGERRSADQIMQDWWRDKLEDFRDDGVWPERERIGPSPAESGCRAPPQLIEEILGPGRDDGGPGTEGEAAMPASEPVPAVNVASGEAEEIGQ</sequence>
<dbReference type="InParanoid" id="A0A1Y5U0A4"/>
<evidence type="ECO:0008006" key="4">
    <source>
        <dbReference type="Google" id="ProtNLM"/>
    </source>
</evidence>
<name>A0A1Y5U0A4_9PROT</name>
<reference evidence="2 3" key="1">
    <citation type="submission" date="2017-03" db="EMBL/GenBank/DDBJ databases">
        <authorList>
            <person name="Afonso C.L."/>
            <person name="Miller P.J."/>
            <person name="Scott M.A."/>
            <person name="Spackman E."/>
            <person name="Goraichik I."/>
            <person name="Dimitrov K.M."/>
            <person name="Suarez D.L."/>
            <person name="Swayne D.E."/>
        </authorList>
    </citation>
    <scope>NUCLEOTIDE SEQUENCE [LARGE SCALE GENOMIC DNA]</scope>
    <source>
        <strain evidence="2 3">CECT 7691</strain>
    </source>
</reference>
<dbReference type="EMBL" id="FWFR01000006">
    <property type="protein sequence ID" value="SLN77280.1"/>
    <property type="molecule type" value="Genomic_DNA"/>
</dbReference>
<feature type="region of interest" description="Disordered" evidence="1">
    <location>
        <begin position="88"/>
        <end position="165"/>
    </location>
</feature>
<evidence type="ECO:0000313" key="3">
    <source>
        <dbReference type="Proteomes" id="UP000193200"/>
    </source>
</evidence>
<gene>
    <name evidence="2" type="ORF">OCH7691_04370</name>
</gene>
<dbReference type="AlphaFoldDB" id="A0A1Y5U0A4"/>
<dbReference type="OrthoDB" id="8076130at2"/>
<proteinExistence type="predicted"/>
<keyword evidence="3" id="KW-1185">Reference proteome</keyword>
<dbReference type="Proteomes" id="UP000193200">
    <property type="component" value="Unassembled WGS sequence"/>
</dbReference>
<dbReference type="RefSeq" id="WP_085885700.1">
    <property type="nucleotide sequence ID" value="NZ_FWFR01000006.1"/>
</dbReference>
<protein>
    <recommendedName>
        <fullName evidence="4">Helix-turn-helix domain protein</fullName>
    </recommendedName>
</protein>
<dbReference type="Pfam" id="PF13730">
    <property type="entry name" value="HTH_36"/>
    <property type="match status" value="1"/>
</dbReference>
<feature type="region of interest" description="Disordered" evidence="1">
    <location>
        <begin position="208"/>
        <end position="248"/>
    </location>
</feature>